<evidence type="ECO:0000313" key="2">
    <source>
        <dbReference type="EMBL" id="AVR47042.1"/>
    </source>
</evidence>
<name>A0A2R3ZA34_9FLAO</name>
<dbReference type="InterPro" id="IPR004919">
    <property type="entry name" value="GmrSD_N"/>
</dbReference>
<dbReference type="RefSeq" id="WP_107013813.1">
    <property type="nucleotide sequence ID" value="NZ_CP028136.1"/>
</dbReference>
<dbReference type="EMBL" id="CP028136">
    <property type="protein sequence ID" value="AVR47042.1"/>
    <property type="molecule type" value="Genomic_DNA"/>
</dbReference>
<dbReference type="OrthoDB" id="3654724at2"/>
<reference evidence="3" key="1">
    <citation type="submission" date="2018-03" db="EMBL/GenBank/DDBJ databases">
        <title>Gramella fulva sp. nov., isolated from a dry surface of tidal flat.</title>
        <authorList>
            <person name="Hwang S.H."/>
            <person name="Hwang W.M."/>
            <person name="Kang K."/>
            <person name="Ahn T.-Y."/>
        </authorList>
    </citation>
    <scope>NUCLEOTIDE SEQUENCE [LARGE SCALE GENOMIC DNA]</scope>
    <source>
        <strain evidence="3">SH35</strain>
    </source>
</reference>
<protein>
    <recommendedName>
        <fullName evidence="1">GmrSD restriction endonucleases N-terminal domain-containing protein</fullName>
    </recommendedName>
</protein>
<organism evidence="2 3">
    <name type="scientific">Christiangramia fulva</name>
    <dbReference type="NCBI Taxonomy" id="2126553"/>
    <lineage>
        <taxon>Bacteria</taxon>
        <taxon>Pseudomonadati</taxon>
        <taxon>Bacteroidota</taxon>
        <taxon>Flavobacteriia</taxon>
        <taxon>Flavobacteriales</taxon>
        <taxon>Flavobacteriaceae</taxon>
        <taxon>Christiangramia</taxon>
    </lineage>
</organism>
<dbReference type="Proteomes" id="UP000241507">
    <property type="component" value="Chromosome"/>
</dbReference>
<dbReference type="KEGG" id="grs:C7S20_18310"/>
<dbReference type="Pfam" id="PF03235">
    <property type="entry name" value="GmrSD_N"/>
    <property type="match status" value="1"/>
</dbReference>
<keyword evidence="3" id="KW-1185">Reference proteome</keyword>
<gene>
    <name evidence="2" type="ORF">C7S20_18310</name>
</gene>
<feature type="domain" description="GmrSD restriction endonucleases N-terminal" evidence="1">
    <location>
        <begin position="12"/>
        <end position="286"/>
    </location>
</feature>
<evidence type="ECO:0000313" key="3">
    <source>
        <dbReference type="Proteomes" id="UP000241507"/>
    </source>
</evidence>
<evidence type="ECO:0000259" key="1">
    <source>
        <dbReference type="Pfam" id="PF03235"/>
    </source>
</evidence>
<accession>A0A2R3ZA34</accession>
<proteinExistence type="predicted"/>
<sequence length="754" mass="90284">MSRKRSMQENSIEEIIEKYNLIVPEIQREYVWGSNPNNILETFVKDIKEGYSGDVKSKKSSDEELKILNRLLENAPDHTKDSVKQMINELGSSSRPMNIGFLYSYRPDYYVYNDNNEDLYLIDGQQRFTSLFLILFYLSLKEDRKNDFKEMFRFDAASEQMSFDYRVRSLTHNFFIDLISKTETTDDLINLSQKNWFLSNYRNDTTVKSIVGNDEETSESLMTGTFPILHKYFKDEKEKYYDYVKNKIKFWHFKTEETTQGEELYITMNSRGQQLADNENIRAKLFELEKVKRKQLDWSEKWEQWQDFFWINRDKKFNRTSADKGFNEFLRWISIIEMIIDEKGLDDKLAEKTSLKELLKVDGNIQLSIQYLEIEKIESYFHTIKFLFEEFSSELDSIKNKYNSYNNFTLLDKKWLSPREISLNQNQLFRLLPVIHYVHLRIVQEKTIDKLSLFRLIRFFYNLRLNETVSKTPDIQIINAINLVTLLGNNNDITSLLTTEGISKSLLNDEEKNKLTYYKEISDREDLENLFWEAEDMQINKGEISHLIMLSEKIASSIEKDFSSLLFGLVLKSYKELINNEEKIWGNFLNTTIYTASNDRIQFQGRWHVNISFLTHVLERFLNPKVSLDKFYAIKQKEFLSNYRTVDELLEETDSKKQLYIYFILETRIVNKWFWNGNFNFGNYQNAEEKTVRSIFKTNKIYQKYNHQWRYSFGYNRDNGIWSQHSQEFKTTHLEKLLQWGKSKPTMVKLEEQN</sequence>
<dbReference type="AlphaFoldDB" id="A0A2R3ZA34"/>